<dbReference type="InterPro" id="IPR010031">
    <property type="entry name" value="FAD_lactone_oxidase-like"/>
</dbReference>
<dbReference type="SUPFAM" id="SSF56176">
    <property type="entry name" value="FAD-binding/transporter-associated domain-like"/>
    <property type="match status" value="1"/>
</dbReference>
<dbReference type="InterPro" id="IPR016164">
    <property type="entry name" value="FAD-linked_Oxase-like_C"/>
</dbReference>
<dbReference type="GO" id="GO:0016899">
    <property type="term" value="F:oxidoreductase activity, acting on the CH-OH group of donors, oxygen as acceptor"/>
    <property type="evidence" value="ECO:0007669"/>
    <property type="project" value="InterPro"/>
</dbReference>
<dbReference type="RefSeq" id="WP_038740818.1">
    <property type="nucleotide sequence ID" value="NZ_KN323090.1"/>
</dbReference>
<dbReference type="InterPro" id="IPR016169">
    <property type="entry name" value="FAD-bd_PCMH_sub2"/>
</dbReference>
<evidence type="ECO:0000256" key="1">
    <source>
        <dbReference type="ARBA" id="ARBA00022630"/>
    </source>
</evidence>
<dbReference type="InterPro" id="IPR016166">
    <property type="entry name" value="FAD-bd_PCMH"/>
</dbReference>
<dbReference type="Pfam" id="PF01565">
    <property type="entry name" value="FAD_binding_4"/>
    <property type="match status" value="1"/>
</dbReference>
<name>A0AA40MF00_BURPE</name>
<evidence type="ECO:0000313" key="5">
    <source>
        <dbReference type="Proteomes" id="UP000030475"/>
    </source>
</evidence>
<evidence type="ECO:0000256" key="2">
    <source>
        <dbReference type="ARBA" id="ARBA00022827"/>
    </source>
</evidence>
<organism evidence="4 5">
    <name type="scientific">Burkholderia pseudomallei</name>
    <name type="common">Pseudomonas pseudomallei</name>
    <dbReference type="NCBI Taxonomy" id="28450"/>
    <lineage>
        <taxon>Bacteria</taxon>
        <taxon>Pseudomonadati</taxon>
        <taxon>Pseudomonadota</taxon>
        <taxon>Betaproteobacteria</taxon>
        <taxon>Burkholderiales</taxon>
        <taxon>Burkholderiaceae</taxon>
        <taxon>Burkholderia</taxon>
        <taxon>pseudomallei group</taxon>
    </lineage>
</organism>
<dbReference type="PROSITE" id="PS51387">
    <property type="entry name" value="FAD_PCMH"/>
    <property type="match status" value="1"/>
</dbReference>
<dbReference type="InterPro" id="IPR006311">
    <property type="entry name" value="TAT_signal"/>
</dbReference>
<dbReference type="AlphaFoldDB" id="A0AA40MF00"/>
<proteinExistence type="predicted"/>
<keyword evidence="1" id="KW-0285">Flavoprotein</keyword>
<dbReference type="InterPro" id="IPR015213">
    <property type="entry name" value="Cholesterol_OX_subst-bd"/>
</dbReference>
<dbReference type="GO" id="GO:0071949">
    <property type="term" value="F:FAD binding"/>
    <property type="evidence" value="ECO:0007669"/>
    <property type="project" value="InterPro"/>
</dbReference>
<dbReference type="InterPro" id="IPR036318">
    <property type="entry name" value="FAD-bd_PCMH-like_sf"/>
</dbReference>
<dbReference type="PROSITE" id="PS51318">
    <property type="entry name" value="TAT"/>
    <property type="match status" value="1"/>
</dbReference>
<dbReference type="InterPro" id="IPR016171">
    <property type="entry name" value="Vanillyl_alc_oxidase_C-sub2"/>
</dbReference>
<dbReference type="Gene3D" id="3.30.465.10">
    <property type="match status" value="1"/>
</dbReference>
<reference evidence="4 5" key="1">
    <citation type="submission" date="2014-08" db="EMBL/GenBank/DDBJ databases">
        <authorList>
            <person name="Bunnell A."/>
            <person name="Chain P.S."/>
            <person name="Chertkov O."/>
            <person name="Currie B.J."/>
            <person name="Daligault H.E."/>
            <person name="Davenport K.W."/>
            <person name="Davis C."/>
            <person name="Gleasner C.D."/>
            <person name="Johnson S.L."/>
            <person name="Kaestli M."/>
            <person name="Koren S."/>
            <person name="Kunde Y.A."/>
            <person name="Mayo M."/>
            <person name="McMurry K.K."/>
            <person name="Price E.P."/>
            <person name="Reitenga K.G."/>
            <person name="Robison R."/>
            <person name="Rosovitz M.J."/>
            <person name="Sarovich D.S."/>
            <person name="Teshima H."/>
        </authorList>
    </citation>
    <scope>NUCLEOTIDE SEQUENCE [LARGE SCALE GENOMIC DNA]</scope>
    <source>
        <strain evidence="4 5">MSHR44</strain>
    </source>
</reference>
<dbReference type="InterPro" id="IPR016170">
    <property type="entry name" value="Cytok_DH_C_sf"/>
</dbReference>
<dbReference type="Gene3D" id="1.10.45.10">
    <property type="entry name" value="Vanillyl-alcohol Oxidase, Chain A, domain 4"/>
    <property type="match status" value="1"/>
</dbReference>
<dbReference type="Pfam" id="PF09129">
    <property type="entry name" value="Chol_subst-bind"/>
    <property type="match status" value="1"/>
</dbReference>
<evidence type="ECO:0000259" key="3">
    <source>
        <dbReference type="PROSITE" id="PS51387"/>
    </source>
</evidence>
<sequence length="586" mass="65276">MKTSTQNNSLPLSRRDFLSDMSKLTAIGLVTGWTPVYQIKANAQSSPPAPPNFPSGIPLYKQAFQNWSGEISISDVWTAAPTNTDDVLTVINWARANDYRIRPRGHMHNWSPLTVAPGVPPLRIVLLDTTKYLTAVTVDTKSQPPRVTAQTGVSLETLLATLEKFNLGVVAAPAPGDITLGGALAIDAHGTAVPATGEVRLPGQTYGSLCNLVRTLTAVVYEKKTDEYILRTFSRKDMDMAAFLAHLGRAFIVEASLDMSTNQRLRCQSYVDISAAELFAPASSKGRTIESFLKQSGRVEAIWFPFTSDPWLKVWTVTPQQPASSRVVTEPYNYPFSDSISPELAALIKRIVIDGERYLTPLFGKLQLEITKLGLEFTKSHDLWGWSRTVLQYVRPTTLRVTANGYAVLARRTDVQRVIGEFIQFYENRVDAYKQRGEYPMNGPVEIRVTGLDDPADVGKDATTPALSAIKPRPDHPEWNVAVWFDILTLPGTPLASMFYREIEQWMLSNYAGSYATMRPEWSKGWAYTNDAAWQDSTMISSTIPNLHREGQPPISGWDTALNTLQRYDPHRVFSSPLLDQLMPFN</sequence>
<feature type="domain" description="FAD-binding PCMH-type" evidence="3">
    <location>
        <begin position="70"/>
        <end position="262"/>
    </location>
</feature>
<dbReference type="Gene3D" id="3.40.462.10">
    <property type="entry name" value="FAD-linked oxidases, C-terminal domain"/>
    <property type="match status" value="1"/>
</dbReference>
<dbReference type="Gene3D" id="3.30.43.10">
    <property type="entry name" value="Uridine Diphospho-n-acetylenolpyruvylglucosamine Reductase, domain 2"/>
    <property type="match status" value="1"/>
</dbReference>
<accession>A0AA40MF00</accession>
<dbReference type="PANTHER" id="PTHR43762">
    <property type="entry name" value="L-GULONOLACTONE OXIDASE"/>
    <property type="match status" value="1"/>
</dbReference>
<dbReference type="Proteomes" id="UP000030475">
    <property type="component" value="Unassembled WGS sequence"/>
</dbReference>
<dbReference type="InterPro" id="IPR016167">
    <property type="entry name" value="FAD-bd_PCMH_sub1"/>
</dbReference>
<dbReference type="PANTHER" id="PTHR43762:SF1">
    <property type="entry name" value="D-ARABINONO-1,4-LACTONE OXIDASE"/>
    <property type="match status" value="1"/>
</dbReference>
<dbReference type="EMBL" id="JQIM01000007">
    <property type="protein sequence ID" value="KGX17099.1"/>
    <property type="molecule type" value="Genomic_DNA"/>
</dbReference>
<keyword evidence="2" id="KW-0274">FAD</keyword>
<dbReference type="InterPro" id="IPR006094">
    <property type="entry name" value="Oxid_FAD_bind_N"/>
</dbReference>
<gene>
    <name evidence="4" type="primary">cho</name>
    <name evidence="4" type="ORF">Y036_6192</name>
</gene>
<dbReference type="SUPFAM" id="SSF55103">
    <property type="entry name" value="FAD-linked oxidases, C-terminal domain"/>
    <property type="match status" value="1"/>
</dbReference>
<comment type="caution">
    <text evidence="4">The sequence shown here is derived from an EMBL/GenBank/DDBJ whole genome shotgun (WGS) entry which is preliminary data.</text>
</comment>
<evidence type="ECO:0000313" key="4">
    <source>
        <dbReference type="EMBL" id="KGX17099.1"/>
    </source>
</evidence>
<protein>
    <submittedName>
        <fullName evidence="4">Cholesterol oxidase</fullName>
    </submittedName>
</protein>